<protein>
    <submittedName>
        <fullName evidence="1">11351_t:CDS:1</fullName>
    </submittedName>
</protein>
<gene>
    <name evidence="1" type="ORF">GMARGA_LOCUS42433</name>
</gene>
<keyword evidence="2" id="KW-1185">Reference proteome</keyword>
<comment type="caution">
    <text evidence="1">The sequence shown here is derived from an EMBL/GenBank/DDBJ whole genome shotgun (WGS) entry which is preliminary data.</text>
</comment>
<organism evidence="1 2">
    <name type="scientific">Gigaspora margarita</name>
    <dbReference type="NCBI Taxonomy" id="4874"/>
    <lineage>
        <taxon>Eukaryota</taxon>
        <taxon>Fungi</taxon>
        <taxon>Fungi incertae sedis</taxon>
        <taxon>Mucoromycota</taxon>
        <taxon>Glomeromycotina</taxon>
        <taxon>Glomeromycetes</taxon>
        <taxon>Diversisporales</taxon>
        <taxon>Gigasporaceae</taxon>
        <taxon>Gigaspora</taxon>
    </lineage>
</organism>
<evidence type="ECO:0000313" key="1">
    <source>
        <dbReference type="EMBL" id="CAG8853612.1"/>
    </source>
</evidence>
<dbReference type="Proteomes" id="UP000789901">
    <property type="component" value="Unassembled WGS sequence"/>
</dbReference>
<dbReference type="EMBL" id="CAJVQB010126797">
    <property type="protein sequence ID" value="CAG8853612.1"/>
    <property type="molecule type" value="Genomic_DNA"/>
</dbReference>
<accession>A0ABN7XEP8</accession>
<reference evidence="1 2" key="1">
    <citation type="submission" date="2021-06" db="EMBL/GenBank/DDBJ databases">
        <authorList>
            <person name="Kallberg Y."/>
            <person name="Tangrot J."/>
            <person name="Rosling A."/>
        </authorList>
    </citation>
    <scope>NUCLEOTIDE SEQUENCE [LARGE SCALE GENOMIC DNA]</scope>
    <source>
        <strain evidence="1 2">120-4 pot B 10/14</strain>
    </source>
</reference>
<proteinExistence type="predicted"/>
<sequence length="198" mass="22922">MTDIVVATAGGVAVDAKTIFQEPSIYEVLKSKKPIIAKILKARTSSGLEFLNSTAQDYHIDLEVQYNDLKNFNKTTYENIKEKVEQLSSEVNLEVIIDKLSKLIFENWNKNQPVNVKKFEKNFEIKLNDTYKNEIMYIIWSCVGWIKVKKSEEEFKLLGSPNIKILFFNLANVKQLEETEYEKVLETLQSDQLGIENF</sequence>
<evidence type="ECO:0000313" key="2">
    <source>
        <dbReference type="Proteomes" id="UP000789901"/>
    </source>
</evidence>
<name>A0ABN7XEP8_GIGMA</name>